<dbReference type="RefSeq" id="WP_107664395.1">
    <property type="nucleotide sequence ID" value="NZ_PZKG01000059.1"/>
</dbReference>
<keyword evidence="6 8" id="KW-1133">Transmembrane helix</keyword>
<proteinExistence type="predicted"/>
<keyword evidence="4 11" id="KW-0808">Transferase</keyword>
<feature type="transmembrane region" description="Helical" evidence="8">
    <location>
        <begin position="89"/>
        <end position="111"/>
    </location>
</feature>
<evidence type="ECO:0000256" key="1">
    <source>
        <dbReference type="ARBA" id="ARBA00004429"/>
    </source>
</evidence>
<evidence type="ECO:0000259" key="10">
    <source>
        <dbReference type="Pfam" id="PF08019"/>
    </source>
</evidence>
<evidence type="ECO:0000256" key="5">
    <source>
        <dbReference type="ARBA" id="ARBA00022692"/>
    </source>
</evidence>
<evidence type="ECO:0000256" key="3">
    <source>
        <dbReference type="ARBA" id="ARBA00022519"/>
    </source>
</evidence>
<feature type="transmembrane region" description="Helical" evidence="8">
    <location>
        <begin position="131"/>
        <end position="152"/>
    </location>
</feature>
<dbReference type="Proteomes" id="UP000241010">
    <property type="component" value="Unassembled WGS sequence"/>
</dbReference>
<feature type="transmembrane region" description="Helical" evidence="8">
    <location>
        <begin position="62"/>
        <end position="82"/>
    </location>
</feature>
<evidence type="ECO:0000256" key="2">
    <source>
        <dbReference type="ARBA" id="ARBA00022475"/>
    </source>
</evidence>
<dbReference type="EMBL" id="PZKG01000059">
    <property type="protein sequence ID" value="PTE21234.1"/>
    <property type="molecule type" value="Genomic_DNA"/>
</dbReference>
<evidence type="ECO:0000313" key="11">
    <source>
        <dbReference type="EMBL" id="PTE21234.1"/>
    </source>
</evidence>
<dbReference type="OrthoDB" id="9786870at2"/>
<keyword evidence="12" id="KW-1185">Reference proteome</keyword>
<dbReference type="AlphaFoldDB" id="A0A2T4JTL5"/>
<dbReference type="InterPro" id="IPR012549">
    <property type="entry name" value="EptA-like_N"/>
</dbReference>
<dbReference type="CDD" id="cd16017">
    <property type="entry name" value="LptA"/>
    <property type="match status" value="1"/>
</dbReference>
<evidence type="ECO:0000256" key="4">
    <source>
        <dbReference type="ARBA" id="ARBA00022679"/>
    </source>
</evidence>
<dbReference type="SUPFAM" id="SSF53649">
    <property type="entry name" value="Alkaline phosphatase-like"/>
    <property type="match status" value="1"/>
</dbReference>
<dbReference type="InterPro" id="IPR017850">
    <property type="entry name" value="Alkaline_phosphatase_core_sf"/>
</dbReference>
<dbReference type="InterPro" id="IPR000917">
    <property type="entry name" value="Sulfatase_N"/>
</dbReference>
<dbReference type="NCBIfam" id="NF028537">
    <property type="entry name" value="P_eth_NH2_trans"/>
    <property type="match status" value="1"/>
</dbReference>
<dbReference type="InterPro" id="IPR040423">
    <property type="entry name" value="PEA_transferase"/>
</dbReference>
<evidence type="ECO:0000256" key="8">
    <source>
        <dbReference type="SAM" id="Phobius"/>
    </source>
</evidence>
<organism evidence="11 12">
    <name type="scientific">Cereibacter changlensis JA139</name>
    <dbReference type="NCBI Taxonomy" id="1188249"/>
    <lineage>
        <taxon>Bacteria</taxon>
        <taxon>Pseudomonadati</taxon>
        <taxon>Pseudomonadota</taxon>
        <taxon>Alphaproteobacteria</taxon>
        <taxon>Rhodobacterales</taxon>
        <taxon>Paracoccaceae</taxon>
        <taxon>Cereibacter</taxon>
    </lineage>
</organism>
<protein>
    <submittedName>
        <fullName evidence="11">Phosphatidylethanolamine--Kdo2-lipid A phosphoethanolamine transferase</fullName>
    </submittedName>
</protein>
<evidence type="ECO:0000259" key="9">
    <source>
        <dbReference type="Pfam" id="PF00884"/>
    </source>
</evidence>
<dbReference type="InterPro" id="IPR058130">
    <property type="entry name" value="PEA_transf_C"/>
</dbReference>
<dbReference type="GO" id="GO:0016776">
    <property type="term" value="F:phosphotransferase activity, phosphate group as acceptor"/>
    <property type="evidence" value="ECO:0007669"/>
    <property type="project" value="TreeGrafter"/>
</dbReference>
<keyword evidence="2" id="KW-1003">Cell membrane</keyword>
<accession>A0A2T4JTL5</accession>
<reference evidence="11 12" key="1">
    <citation type="submission" date="2018-03" db="EMBL/GenBank/DDBJ databases">
        <title>Cereibacter changlensis.</title>
        <authorList>
            <person name="Meyer T.E."/>
            <person name="Miller S."/>
            <person name="Lodha T."/>
            <person name="Gandham S."/>
            <person name="Chintalapati S."/>
            <person name="Chintalapati V.R."/>
        </authorList>
    </citation>
    <scope>NUCLEOTIDE SEQUENCE [LARGE SCALE GENOMIC DNA]</scope>
    <source>
        <strain evidence="11 12">JA139</strain>
    </source>
</reference>
<sequence length="556" mass="60301">MTSSLLRSPAAPRAGLRPTLLRRGPVIPAYALTVLVALFIMAADNRSFWARAGAIFDNPVSVMQFGAALFALTLFLLSAFGPGRLQKPVLVFLLMLSAVTSYYMDSLGVMIDRDMIQNAMTTTFNESRHLITPGFLLHVALFGLLPSLAVLWLRVTPRRFLRRLLGWGGMVLASLALFAGLILSDFKTFSAVLREHKELVGSYQPGAPLGGAVRYAKMMLKSRDVTVAPLGADAVKGPRLAAAKKPVLTVLVVGETARAQNFGLNGYARDTTPELAARGVMAFRDVESCGTATAVSMPCMFSTLGREGYSYDKGIRQENLLDVLHHAGVAVEWWDNNTGDKGLAARIGKARSMDEPGDPAFCGSGECTDGIFLAALGEAVAGMTEDTVLVLHQIGSHGPAYHLRYPPEFERFTPACQTAEFAECSVEEIRNAYDNTILYTDHVLASAIDLLAAQDRVIPALLYISDHGESLGEDGLYLHGAPRFMAPETQTRVPMVLWLSEAYRRSFGVDPDCVAARGKGLSHDNLFPSVLGLMDITTSARREDRDLFAPCHIEAS</sequence>
<evidence type="ECO:0000256" key="6">
    <source>
        <dbReference type="ARBA" id="ARBA00022989"/>
    </source>
</evidence>
<dbReference type="GO" id="GO:0009244">
    <property type="term" value="P:lipopolysaccharide core region biosynthetic process"/>
    <property type="evidence" value="ECO:0007669"/>
    <property type="project" value="TreeGrafter"/>
</dbReference>
<gene>
    <name evidence="11" type="ORF">C5F48_13315</name>
</gene>
<dbReference type="PANTHER" id="PTHR30443">
    <property type="entry name" value="INNER MEMBRANE PROTEIN"/>
    <property type="match status" value="1"/>
</dbReference>
<dbReference type="Pfam" id="PF08019">
    <property type="entry name" value="EptA_B_N"/>
    <property type="match status" value="1"/>
</dbReference>
<feature type="domain" description="Sulfatase N-terminal" evidence="9">
    <location>
        <begin position="249"/>
        <end position="536"/>
    </location>
</feature>
<keyword evidence="5 8" id="KW-0812">Transmembrane</keyword>
<dbReference type="Pfam" id="PF00884">
    <property type="entry name" value="Sulfatase"/>
    <property type="match status" value="1"/>
</dbReference>
<feature type="domain" description="Phosphoethanolamine transferase N-terminal" evidence="10">
    <location>
        <begin position="69"/>
        <end position="217"/>
    </location>
</feature>
<comment type="caution">
    <text evidence="11">The sequence shown here is derived from an EMBL/GenBank/DDBJ whole genome shotgun (WGS) entry which is preliminary data.</text>
</comment>
<name>A0A2T4JTL5_9RHOB</name>
<evidence type="ECO:0000313" key="12">
    <source>
        <dbReference type="Proteomes" id="UP000241010"/>
    </source>
</evidence>
<keyword evidence="7 8" id="KW-0472">Membrane</keyword>
<evidence type="ECO:0000256" key="7">
    <source>
        <dbReference type="ARBA" id="ARBA00023136"/>
    </source>
</evidence>
<keyword evidence="3" id="KW-0997">Cell inner membrane</keyword>
<dbReference type="Gene3D" id="3.40.720.10">
    <property type="entry name" value="Alkaline Phosphatase, subunit A"/>
    <property type="match status" value="1"/>
</dbReference>
<comment type="subcellular location">
    <subcellularLocation>
        <location evidence="1">Cell inner membrane</location>
        <topology evidence="1">Multi-pass membrane protein</topology>
    </subcellularLocation>
</comment>
<dbReference type="PANTHER" id="PTHR30443:SF0">
    <property type="entry name" value="PHOSPHOETHANOLAMINE TRANSFERASE EPTA"/>
    <property type="match status" value="1"/>
</dbReference>
<feature type="transmembrane region" description="Helical" evidence="8">
    <location>
        <begin position="20"/>
        <end position="42"/>
    </location>
</feature>
<feature type="transmembrane region" description="Helical" evidence="8">
    <location>
        <begin position="164"/>
        <end position="183"/>
    </location>
</feature>
<dbReference type="GO" id="GO:0005886">
    <property type="term" value="C:plasma membrane"/>
    <property type="evidence" value="ECO:0007669"/>
    <property type="project" value="UniProtKB-SubCell"/>
</dbReference>